<evidence type="ECO:0000313" key="3">
    <source>
        <dbReference type="Proteomes" id="UP000193689"/>
    </source>
</evidence>
<evidence type="ECO:0000256" key="1">
    <source>
        <dbReference type="SAM" id="MobiDB-lite"/>
    </source>
</evidence>
<dbReference type="AlphaFoldDB" id="A0A1Y2DMY4"/>
<comment type="caution">
    <text evidence="2">The sequence shown here is derived from an EMBL/GenBank/DDBJ whole genome shotgun (WGS) entry which is preliminary data.</text>
</comment>
<feature type="region of interest" description="Disordered" evidence="1">
    <location>
        <begin position="1"/>
        <end position="25"/>
    </location>
</feature>
<dbReference type="RefSeq" id="XP_040712859.1">
    <property type="nucleotide sequence ID" value="XM_040860310.1"/>
</dbReference>
<dbReference type="EMBL" id="MCFJ01000011">
    <property type="protein sequence ID" value="ORY60632.1"/>
    <property type="molecule type" value="Genomic_DNA"/>
</dbReference>
<keyword evidence="3" id="KW-1185">Reference proteome</keyword>
<evidence type="ECO:0000313" key="2">
    <source>
        <dbReference type="EMBL" id="ORY60632.1"/>
    </source>
</evidence>
<feature type="compositionally biased region" description="Polar residues" evidence="1">
    <location>
        <begin position="9"/>
        <end position="25"/>
    </location>
</feature>
<dbReference type="Proteomes" id="UP000193689">
    <property type="component" value="Unassembled WGS sequence"/>
</dbReference>
<protein>
    <submittedName>
        <fullName evidence="2">Uncharacterized protein</fullName>
    </submittedName>
</protein>
<organism evidence="2 3">
    <name type="scientific">Pseudomassariella vexata</name>
    <dbReference type="NCBI Taxonomy" id="1141098"/>
    <lineage>
        <taxon>Eukaryota</taxon>
        <taxon>Fungi</taxon>
        <taxon>Dikarya</taxon>
        <taxon>Ascomycota</taxon>
        <taxon>Pezizomycotina</taxon>
        <taxon>Sordariomycetes</taxon>
        <taxon>Xylariomycetidae</taxon>
        <taxon>Amphisphaeriales</taxon>
        <taxon>Pseudomassariaceae</taxon>
        <taxon>Pseudomassariella</taxon>
    </lineage>
</organism>
<accession>A0A1Y2DMY4</accession>
<reference evidence="2 3" key="1">
    <citation type="submission" date="2016-07" db="EMBL/GenBank/DDBJ databases">
        <title>Pervasive Adenine N6-methylation of Active Genes in Fungi.</title>
        <authorList>
            <consortium name="DOE Joint Genome Institute"/>
            <person name="Mondo S.J."/>
            <person name="Dannebaum R.O."/>
            <person name="Kuo R.C."/>
            <person name="Labutti K."/>
            <person name="Haridas S."/>
            <person name="Kuo A."/>
            <person name="Salamov A."/>
            <person name="Ahrendt S.R."/>
            <person name="Lipzen A."/>
            <person name="Sullivan W."/>
            <person name="Andreopoulos W.B."/>
            <person name="Clum A."/>
            <person name="Lindquist E."/>
            <person name="Daum C."/>
            <person name="Ramamoorthy G.K."/>
            <person name="Gryganskyi A."/>
            <person name="Culley D."/>
            <person name="Magnuson J.K."/>
            <person name="James T.Y."/>
            <person name="O'Malley M.A."/>
            <person name="Stajich J.E."/>
            <person name="Spatafora J.W."/>
            <person name="Visel A."/>
            <person name="Grigoriev I.V."/>
        </authorList>
    </citation>
    <scope>NUCLEOTIDE SEQUENCE [LARGE SCALE GENOMIC DNA]</scope>
    <source>
        <strain evidence="2 3">CBS 129021</strain>
    </source>
</reference>
<name>A0A1Y2DMY4_9PEZI</name>
<dbReference type="GeneID" id="63776522"/>
<proteinExistence type="predicted"/>
<dbReference type="InParanoid" id="A0A1Y2DMY4"/>
<sequence>MFAAGHSRPASQCTGNDSGNTSTKLSPSVTLAAWSGCCRRWTGSIMILGTIVLYSESRCIQSTPDRVRCMTTDMETSSETTQTPRVRATPVAQPFRGRGPGKSVVGRVSMKLGERIMCAKQCPFALRRGTTLPDALDFQGGIIGDIKLCLPACTIFLNDVALVCGLPRRLVASQGPPFPTLRLLLQPNSFTDYRLLPSFYGQPKRQGEPH</sequence>
<gene>
    <name evidence="2" type="ORF">BCR38DRAFT_43462</name>
</gene>